<keyword evidence="1" id="KW-0472">Membrane</keyword>
<keyword evidence="3" id="KW-1185">Reference proteome</keyword>
<feature type="transmembrane region" description="Helical" evidence="1">
    <location>
        <begin position="99"/>
        <end position="120"/>
    </location>
</feature>
<organism evidence="2 3">
    <name type="scientific">Rhodophyticola porphyridii</name>
    <dbReference type="NCBI Taxonomy" id="1852017"/>
    <lineage>
        <taxon>Bacteria</taxon>
        <taxon>Pseudomonadati</taxon>
        <taxon>Pseudomonadota</taxon>
        <taxon>Alphaproteobacteria</taxon>
        <taxon>Rhodobacterales</taxon>
        <taxon>Roseobacteraceae</taxon>
        <taxon>Rhodophyticola</taxon>
    </lineage>
</organism>
<feature type="transmembrane region" description="Helical" evidence="1">
    <location>
        <begin position="198"/>
        <end position="221"/>
    </location>
</feature>
<sequence length="412" mass="45928">MSALKTEFAGDRGDLFQLAFRTGLLTVVTFGLYRFWQTTRFRRWYWSSVRPGGTPMEYTGTGQEKLIGFLFAIILLAIYLALFNALAMLAAIFTSQGASAFLIYGLTLAPLSLIPIIFVARYRARRYILSRSRWRGIRFAMSPGAWGYAWRACLYGLLVLLSFGLLLPLRTFQLEKYLTDRSWFGTARFTQFGHFGQLYGPVIPFLLCLYGTVAMMVYGVLNSNWRQIGTDPNGMPLFDVSGTTWPFLAIYPAGLLILLFAAYYRVASFRIMASMKTLGDGLEFDIHPRTRSLVRIHILGGILTGVASGLAAALILALAFGVMAAVGVTSSDLAENPPVTLIVLTSAMAVMLILVFYNVFRQLFLTFPMVRHVAETLEIHEPELLETIRQRDREDTRDAGGFADALDVGAAF</sequence>
<dbReference type="RefSeq" id="WP_121899445.1">
    <property type="nucleotide sequence ID" value="NZ_RCNT01000011.1"/>
</dbReference>
<protein>
    <submittedName>
        <fullName evidence="2">DUF898 family protein</fullName>
    </submittedName>
</protein>
<feature type="transmembrane region" description="Helical" evidence="1">
    <location>
        <begin position="245"/>
        <end position="266"/>
    </location>
</feature>
<dbReference type="Proteomes" id="UP000281343">
    <property type="component" value="Unassembled WGS sequence"/>
</dbReference>
<dbReference type="OrthoDB" id="7462354at2"/>
<keyword evidence="1" id="KW-0812">Transmembrane</keyword>
<dbReference type="EMBL" id="RCNT01000011">
    <property type="protein sequence ID" value="RMA40762.1"/>
    <property type="molecule type" value="Genomic_DNA"/>
</dbReference>
<feature type="transmembrane region" description="Helical" evidence="1">
    <location>
        <begin position="15"/>
        <end position="36"/>
    </location>
</feature>
<feature type="transmembrane region" description="Helical" evidence="1">
    <location>
        <begin position="339"/>
        <end position="360"/>
    </location>
</feature>
<name>A0A3L9XWS3_9RHOB</name>
<feature type="transmembrane region" description="Helical" evidence="1">
    <location>
        <begin position="298"/>
        <end position="327"/>
    </location>
</feature>
<feature type="transmembrane region" description="Helical" evidence="1">
    <location>
        <begin position="66"/>
        <end position="93"/>
    </location>
</feature>
<proteinExistence type="predicted"/>
<accession>A0A3L9XWS3</accession>
<keyword evidence="1" id="KW-1133">Transmembrane helix</keyword>
<dbReference type="AlphaFoldDB" id="A0A3L9XWS3"/>
<reference evidence="2 3" key="1">
    <citation type="submission" date="2018-10" db="EMBL/GenBank/DDBJ databases">
        <authorList>
            <person name="Jung H.S."/>
            <person name="Jeon C.O."/>
        </authorList>
    </citation>
    <scope>NUCLEOTIDE SEQUENCE [LARGE SCALE GENOMIC DNA]</scope>
    <source>
        <strain evidence="2 3">MA-7-27</strain>
    </source>
</reference>
<dbReference type="Pfam" id="PF05987">
    <property type="entry name" value="DUF898"/>
    <property type="match status" value="1"/>
</dbReference>
<dbReference type="InterPro" id="IPR010295">
    <property type="entry name" value="DUF898"/>
</dbReference>
<evidence type="ECO:0000256" key="1">
    <source>
        <dbReference type="SAM" id="Phobius"/>
    </source>
</evidence>
<evidence type="ECO:0000313" key="2">
    <source>
        <dbReference type="EMBL" id="RMA40762.1"/>
    </source>
</evidence>
<evidence type="ECO:0000313" key="3">
    <source>
        <dbReference type="Proteomes" id="UP000281343"/>
    </source>
</evidence>
<comment type="caution">
    <text evidence="2">The sequence shown here is derived from an EMBL/GenBank/DDBJ whole genome shotgun (WGS) entry which is preliminary data.</text>
</comment>
<gene>
    <name evidence="2" type="ORF">D9R08_17635</name>
</gene>